<evidence type="ECO:0000259" key="1">
    <source>
        <dbReference type="PROSITE" id="PS50835"/>
    </source>
</evidence>
<reference evidence="2" key="1">
    <citation type="submission" date="2022-07" db="EMBL/GenBank/DDBJ databases">
        <title>Chromosome-level genome of Muraenolepis orangiensis.</title>
        <authorList>
            <person name="Kim J."/>
        </authorList>
    </citation>
    <scope>NUCLEOTIDE SEQUENCE</scope>
    <source>
        <strain evidence="2">KU_S4_2022</strain>
        <tissue evidence="2">Muscle</tissue>
    </source>
</reference>
<evidence type="ECO:0000313" key="3">
    <source>
        <dbReference type="Proteomes" id="UP001148018"/>
    </source>
</evidence>
<dbReference type="OrthoDB" id="6159398at2759"/>
<dbReference type="AlphaFoldDB" id="A0A9Q0EH66"/>
<accession>A0A9Q0EH66</accession>
<dbReference type="InterPro" id="IPR007110">
    <property type="entry name" value="Ig-like_dom"/>
</dbReference>
<dbReference type="EMBL" id="JANIIK010000043">
    <property type="protein sequence ID" value="KAJ3605508.1"/>
    <property type="molecule type" value="Genomic_DNA"/>
</dbReference>
<keyword evidence="3" id="KW-1185">Reference proteome</keyword>
<protein>
    <recommendedName>
        <fullName evidence="1">Ig-like domain-containing protein</fullName>
    </recommendedName>
</protein>
<dbReference type="InterPro" id="IPR036179">
    <property type="entry name" value="Ig-like_dom_sf"/>
</dbReference>
<proteinExistence type="predicted"/>
<dbReference type="PROSITE" id="PS50835">
    <property type="entry name" value="IG_LIKE"/>
    <property type="match status" value="1"/>
</dbReference>
<dbReference type="SUPFAM" id="SSF48726">
    <property type="entry name" value="Immunoglobulin"/>
    <property type="match status" value="1"/>
</dbReference>
<dbReference type="Proteomes" id="UP001148018">
    <property type="component" value="Unassembled WGS sequence"/>
</dbReference>
<dbReference type="Gene3D" id="2.60.40.10">
    <property type="entry name" value="Immunoglobulins"/>
    <property type="match status" value="1"/>
</dbReference>
<gene>
    <name evidence="2" type="ORF">NHX12_027554</name>
</gene>
<feature type="domain" description="Ig-like" evidence="1">
    <location>
        <begin position="44"/>
        <end position="130"/>
    </location>
</feature>
<organism evidence="2 3">
    <name type="scientific">Muraenolepis orangiensis</name>
    <name type="common">Patagonian moray cod</name>
    <dbReference type="NCBI Taxonomy" id="630683"/>
    <lineage>
        <taxon>Eukaryota</taxon>
        <taxon>Metazoa</taxon>
        <taxon>Chordata</taxon>
        <taxon>Craniata</taxon>
        <taxon>Vertebrata</taxon>
        <taxon>Euteleostomi</taxon>
        <taxon>Actinopterygii</taxon>
        <taxon>Neopterygii</taxon>
        <taxon>Teleostei</taxon>
        <taxon>Neoteleostei</taxon>
        <taxon>Acanthomorphata</taxon>
        <taxon>Zeiogadaria</taxon>
        <taxon>Gadariae</taxon>
        <taxon>Gadiformes</taxon>
        <taxon>Muraenolepidoidei</taxon>
        <taxon>Muraenolepididae</taxon>
        <taxon>Muraenolepis</taxon>
    </lineage>
</organism>
<name>A0A9Q0EH66_9TELE</name>
<dbReference type="InterPro" id="IPR013783">
    <property type="entry name" value="Ig-like_fold"/>
</dbReference>
<evidence type="ECO:0000313" key="2">
    <source>
        <dbReference type="EMBL" id="KAJ3605508.1"/>
    </source>
</evidence>
<sequence>MVVMDGCCGDVAPRQHDVVVGGQVTGGQVTGGDWRSGQPVEFLPRVGVGFGLDGRIAITIACVSHAVPDALVTWLREGGQAVTSSNQHQISAKTTLLTVRHFNVSQFLRDWFTCTCANPLGRKARTTRLLGTVVSEDYWSW</sequence>
<comment type="caution">
    <text evidence="2">The sequence shown here is derived from an EMBL/GenBank/DDBJ whole genome shotgun (WGS) entry which is preliminary data.</text>
</comment>